<organism evidence="1 2">
    <name type="scientific">Cytospora mali</name>
    <name type="common">Apple Valsa canker fungus</name>
    <name type="synonym">Valsa mali</name>
    <dbReference type="NCBI Taxonomy" id="578113"/>
    <lineage>
        <taxon>Eukaryota</taxon>
        <taxon>Fungi</taxon>
        <taxon>Dikarya</taxon>
        <taxon>Ascomycota</taxon>
        <taxon>Pezizomycotina</taxon>
        <taxon>Sordariomycetes</taxon>
        <taxon>Sordariomycetidae</taxon>
        <taxon>Diaporthales</taxon>
        <taxon>Cytosporaceae</taxon>
        <taxon>Cytospora</taxon>
    </lineage>
</organism>
<name>A0A194W526_CYTMA</name>
<dbReference type="Proteomes" id="UP000078559">
    <property type="component" value="Chromosome 7"/>
</dbReference>
<gene>
    <name evidence="1" type="ORF">VM1G_11775</name>
</gene>
<sequence length="124" mass="14194">MTFNPGKLHTENGKQAPPGKVQVRGRLLTQAAWHLSNWPRFQALCLGPSNDVGPTMTALFGRIWKSLTKNPHLRKQPHDSPAFLQTKVMIAYVRCKLRISIVRPSDPRTWRPDYVLRHTMTLGR</sequence>
<dbReference type="EMBL" id="CM003104">
    <property type="protein sequence ID" value="KUI71631.1"/>
    <property type="molecule type" value="Genomic_DNA"/>
</dbReference>
<reference evidence="1" key="1">
    <citation type="submission" date="2014-12" db="EMBL/GenBank/DDBJ databases">
        <title>Genome Sequence of Valsa Canker Pathogens Uncovers a Specific Adaption of Colonization on Woody Bark.</title>
        <authorList>
            <person name="Yin Z."/>
            <person name="Liu H."/>
            <person name="Gao X."/>
            <person name="Li Z."/>
            <person name="Song N."/>
            <person name="Ke X."/>
            <person name="Dai Q."/>
            <person name="Wu Y."/>
            <person name="Sun Y."/>
            <person name="Xu J.-R."/>
            <person name="Kang Z.K."/>
            <person name="Wang L."/>
            <person name="Huang L."/>
        </authorList>
    </citation>
    <scope>NUCLEOTIDE SEQUENCE [LARGE SCALE GENOMIC DNA]</scope>
    <source>
        <strain evidence="1">03-8</strain>
    </source>
</reference>
<keyword evidence="2" id="KW-1185">Reference proteome</keyword>
<dbReference type="AlphaFoldDB" id="A0A194W526"/>
<protein>
    <submittedName>
        <fullName evidence="1">Uncharacterized protein</fullName>
    </submittedName>
</protein>
<evidence type="ECO:0000313" key="1">
    <source>
        <dbReference type="EMBL" id="KUI71631.1"/>
    </source>
</evidence>
<accession>A0A194W526</accession>
<proteinExistence type="predicted"/>
<evidence type="ECO:0000313" key="2">
    <source>
        <dbReference type="Proteomes" id="UP000078559"/>
    </source>
</evidence>